<feature type="domain" description="IraD/Gp25-like" evidence="1">
    <location>
        <begin position="10"/>
        <end position="78"/>
    </location>
</feature>
<evidence type="ECO:0000313" key="2">
    <source>
        <dbReference type="EMBL" id="EPY07415.1"/>
    </source>
</evidence>
<organism evidence="2 3">
    <name type="scientific">Paenibacillus alvei TS-15</name>
    <dbReference type="NCBI Taxonomy" id="1117108"/>
    <lineage>
        <taxon>Bacteria</taxon>
        <taxon>Bacillati</taxon>
        <taxon>Bacillota</taxon>
        <taxon>Bacilli</taxon>
        <taxon>Bacillales</taxon>
        <taxon>Paenibacillaceae</taxon>
        <taxon>Paenibacillus</taxon>
    </lineage>
</organism>
<dbReference type="Gene3D" id="3.10.450.40">
    <property type="match status" value="1"/>
</dbReference>
<dbReference type="eggNOG" id="COG3628">
    <property type="taxonomic scope" value="Bacteria"/>
</dbReference>
<evidence type="ECO:0000313" key="3">
    <source>
        <dbReference type="Proteomes" id="UP000015344"/>
    </source>
</evidence>
<dbReference type="AlphaFoldDB" id="S9UAA0"/>
<dbReference type="Proteomes" id="UP000015344">
    <property type="component" value="Unassembled WGS sequence"/>
</dbReference>
<dbReference type="Pfam" id="PF04965">
    <property type="entry name" value="GPW_gp25"/>
    <property type="match status" value="1"/>
</dbReference>
<proteinExistence type="predicted"/>
<name>S9UAA0_PAEAL</name>
<protein>
    <recommendedName>
        <fullName evidence="1">IraD/Gp25-like domain-containing protein</fullName>
    </recommendedName>
</protein>
<reference evidence="2 3" key="1">
    <citation type="submission" date="2013-05" db="EMBL/GenBank/DDBJ databases">
        <authorList>
            <person name="Strain E.A."/>
            <person name="Brown E."/>
            <person name="Allard M.W."/>
            <person name="Luo Y.L."/>
        </authorList>
    </citation>
    <scope>NUCLEOTIDE SEQUENCE [LARGE SCALE GENOMIC DNA]</scope>
    <source>
        <strain evidence="2 3">TS-15</strain>
    </source>
</reference>
<dbReference type="PATRIC" id="fig|1117108.3.peg.2040"/>
<gene>
    <name evidence="2" type="ORF">PAALTS15_09830</name>
</gene>
<dbReference type="InterPro" id="IPR007048">
    <property type="entry name" value="IraD/Gp25-like"/>
</dbReference>
<evidence type="ECO:0000259" key="1">
    <source>
        <dbReference type="Pfam" id="PF04965"/>
    </source>
</evidence>
<comment type="caution">
    <text evidence="2">The sequence shown here is derived from an EMBL/GenBank/DDBJ whole genome shotgun (WGS) entry which is preliminary data.</text>
</comment>
<dbReference type="SUPFAM" id="SSF160719">
    <property type="entry name" value="gpW/gp25-like"/>
    <property type="match status" value="1"/>
</dbReference>
<dbReference type="EMBL" id="ATMT01000043">
    <property type="protein sequence ID" value="EPY07415.1"/>
    <property type="molecule type" value="Genomic_DNA"/>
</dbReference>
<dbReference type="RefSeq" id="WP_021259383.1">
    <property type="nucleotide sequence ID" value="NZ_ATMT01000043.1"/>
</dbReference>
<sequence length="103" mass="11575">MKVNFHPATRAEEIEQNVKCIIDTVMGTVPLFRNFGLDTPQDVPVPFLESQLTIRVTEAIQEYEPRVEVTKVIVETGENGKAFPLVDYNIVEEGKDVGTERPS</sequence>
<accession>S9UAA0</accession>